<evidence type="ECO:0000313" key="2">
    <source>
        <dbReference type="WBParaSite" id="RSKR_0000448700.1"/>
    </source>
</evidence>
<protein>
    <submittedName>
        <fullName evidence="2">RNase H domain-containing protein</fullName>
    </submittedName>
</protein>
<organism evidence="1 2">
    <name type="scientific">Rhabditophanes sp. KR3021</name>
    <dbReference type="NCBI Taxonomy" id="114890"/>
    <lineage>
        <taxon>Eukaryota</taxon>
        <taxon>Metazoa</taxon>
        <taxon>Ecdysozoa</taxon>
        <taxon>Nematoda</taxon>
        <taxon>Chromadorea</taxon>
        <taxon>Rhabditida</taxon>
        <taxon>Tylenchina</taxon>
        <taxon>Panagrolaimomorpha</taxon>
        <taxon>Strongyloidoidea</taxon>
        <taxon>Alloionematidae</taxon>
        <taxon>Rhabditophanes</taxon>
    </lineage>
</organism>
<evidence type="ECO:0000313" key="1">
    <source>
        <dbReference type="Proteomes" id="UP000095286"/>
    </source>
</evidence>
<dbReference type="WBParaSite" id="RSKR_0000448700.1">
    <property type="protein sequence ID" value="RSKR_0000448700.1"/>
    <property type="gene ID" value="RSKR_0000448700"/>
</dbReference>
<dbReference type="Proteomes" id="UP000095286">
    <property type="component" value="Unplaced"/>
</dbReference>
<reference evidence="2" key="1">
    <citation type="submission" date="2025-08" db="UniProtKB">
        <authorList>
            <consortium name="WormBaseParasite"/>
        </authorList>
    </citation>
    <scope>IDENTIFICATION</scope>
    <source>
        <strain evidence="2">KR3021</strain>
    </source>
</reference>
<name>A0AC35TUF4_9BILA</name>
<accession>A0AC35TUF4</accession>
<sequence>MEVEALLKTLELIWFDFKEKGKKLNYLVLSDSMCVVESVNQQWHLKWSETGLNSKNKAVAHSATWKSIQDCLKKLGNFVDVMHVPGHKTDLHNVADKLARGEKIVAFPKLPGKPGVS</sequence>
<proteinExistence type="predicted"/>